<dbReference type="InterPro" id="IPR001029">
    <property type="entry name" value="Flagellin_N"/>
</dbReference>
<accession>A0ABS5IAL3</accession>
<protein>
    <submittedName>
        <fullName evidence="6">Flagellin</fullName>
    </submittedName>
</protein>
<evidence type="ECO:0000256" key="4">
    <source>
        <dbReference type="ARBA" id="ARBA00023143"/>
    </source>
</evidence>
<evidence type="ECO:0000259" key="5">
    <source>
        <dbReference type="Pfam" id="PF00669"/>
    </source>
</evidence>
<evidence type="ECO:0000313" key="7">
    <source>
        <dbReference type="Proteomes" id="UP000680714"/>
    </source>
</evidence>
<comment type="subcellular location">
    <subcellularLocation>
        <location evidence="1">Bacterial flagellum</location>
    </subcellularLocation>
    <subcellularLocation>
        <location evidence="2">Secreted</location>
    </subcellularLocation>
</comment>
<dbReference type="Gene3D" id="1.20.1330.10">
    <property type="entry name" value="f41 fragment of flagellin, N-terminal domain"/>
    <property type="match status" value="1"/>
</dbReference>
<gene>
    <name evidence="6" type="ORF">KEC16_07070</name>
</gene>
<dbReference type="NCBIfam" id="NF006489">
    <property type="entry name" value="PRK08913.1"/>
    <property type="match status" value="1"/>
</dbReference>
<feature type="domain" description="Flagellin N-terminal" evidence="5">
    <location>
        <begin position="4"/>
        <end position="138"/>
    </location>
</feature>
<dbReference type="EMBL" id="JAGTUF010000004">
    <property type="protein sequence ID" value="MBR9971469.1"/>
    <property type="molecule type" value="Genomic_DNA"/>
</dbReference>
<proteinExistence type="inferred from homology"/>
<evidence type="ECO:0000256" key="2">
    <source>
        <dbReference type="ARBA" id="ARBA00004613"/>
    </source>
</evidence>
<dbReference type="InterPro" id="IPR001492">
    <property type="entry name" value="Flagellin"/>
</dbReference>
<keyword evidence="4" id="KW-0975">Bacterial flagellum</keyword>
<dbReference type="Proteomes" id="UP000680714">
    <property type="component" value="Unassembled WGS sequence"/>
</dbReference>
<dbReference type="PANTHER" id="PTHR42792">
    <property type="entry name" value="FLAGELLIN"/>
    <property type="match status" value="1"/>
</dbReference>
<dbReference type="PANTHER" id="PTHR42792:SF1">
    <property type="entry name" value="FLAGELLAR HOOK-ASSOCIATED PROTEIN 3"/>
    <property type="match status" value="1"/>
</dbReference>
<evidence type="ECO:0000313" key="6">
    <source>
        <dbReference type="EMBL" id="MBR9971469.1"/>
    </source>
</evidence>
<evidence type="ECO:0000256" key="1">
    <source>
        <dbReference type="ARBA" id="ARBA00004365"/>
    </source>
</evidence>
<dbReference type="RefSeq" id="WP_211547261.1">
    <property type="nucleotide sequence ID" value="NZ_JAGTUF010000004.1"/>
</dbReference>
<dbReference type="Pfam" id="PF00669">
    <property type="entry name" value="Flagellin_N"/>
    <property type="match status" value="1"/>
</dbReference>
<keyword evidence="6" id="KW-0969">Cilium</keyword>
<organism evidence="6 7">
    <name type="scientific">Magnetospirillum sulfuroxidans</name>
    <dbReference type="NCBI Taxonomy" id="611300"/>
    <lineage>
        <taxon>Bacteria</taxon>
        <taxon>Pseudomonadati</taxon>
        <taxon>Pseudomonadota</taxon>
        <taxon>Alphaproteobacteria</taxon>
        <taxon>Rhodospirillales</taxon>
        <taxon>Rhodospirillaceae</taxon>
        <taxon>Magnetospirillum</taxon>
    </lineage>
</organism>
<comment type="similarity">
    <text evidence="3">Belongs to the bacterial flagellin family.</text>
</comment>
<keyword evidence="6" id="KW-0282">Flagellum</keyword>
<keyword evidence="7" id="KW-1185">Reference proteome</keyword>
<keyword evidence="6" id="KW-0966">Cell projection</keyword>
<name>A0ABS5IAL3_9PROT</name>
<evidence type="ECO:0000256" key="3">
    <source>
        <dbReference type="ARBA" id="ARBA00005709"/>
    </source>
</evidence>
<dbReference type="SUPFAM" id="SSF64518">
    <property type="entry name" value="Phase 1 flagellin"/>
    <property type="match status" value="1"/>
</dbReference>
<reference evidence="6 7" key="1">
    <citation type="submission" date="2021-04" db="EMBL/GenBank/DDBJ databases">
        <title>Magnetospirillum sulfuroxidans sp. nov., a facultative chemolithoautotrophic sulfur-oxidizing alphaproteobacterium isolated from freshwater sediment and proposals for Paramagetospirillum gen. nov., and Magnetospirillaceae fam. nov.</title>
        <authorList>
            <person name="Koziaeva V."/>
            <person name="Geelhoed J.S."/>
            <person name="Sorokin D.Y."/>
            <person name="Grouzdev D.S."/>
        </authorList>
    </citation>
    <scope>NUCLEOTIDE SEQUENCE [LARGE SCALE GENOMIC DNA]</scope>
    <source>
        <strain evidence="6 7">J10</strain>
    </source>
</reference>
<comment type="caution">
    <text evidence="6">The sequence shown here is derived from an EMBL/GenBank/DDBJ whole genome shotgun (WGS) entry which is preliminary data.</text>
</comment>
<sequence>MERVSTAGLGQALLRSAMNVQAKLAEKQTANSSGLKAETYAGLGAGAARLVSMETSLAQLQARSDTAQTALDRTEAMYAAVDSMVDLTTSMRTTLSGLSTNSSSEVDYNQIGKNMLTDLENLMNLQVDGRYLFSGSATTSVPVDTTLLTAPTTPSVADTSYYLGDDVVQSVKVSDQTGIDYGVTASESGFEKALRAANILANLDTSDLDEDAVSEAYDLATAALDELLASQGRLSVNAGRLENYQAQQDTSISLLSDRISDAKAVDVAQTTVEISQYQTTLQASYAALGKLNGLSLVDYL</sequence>